<sequence>MHMAGHLSVVVRTPDVTWFLAGDATYDQDLLLRRVVDGPAEDVTVSLATMDRIAGLAAQEPTVLLPAHDPDAERRLDDRAVLTPAAAE</sequence>
<name>A0ABN2LTH2_9MICO</name>
<dbReference type="RefSeq" id="WP_344085485.1">
    <property type="nucleotide sequence ID" value="NZ_BAAAPO010000037.1"/>
</dbReference>
<protein>
    <submittedName>
        <fullName evidence="1">Uncharacterized protein</fullName>
    </submittedName>
</protein>
<evidence type="ECO:0000313" key="2">
    <source>
        <dbReference type="Proteomes" id="UP001499938"/>
    </source>
</evidence>
<gene>
    <name evidence="1" type="ORF">GCM10009811_23760</name>
</gene>
<comment type="caution">
    <text evidence="1">The sequence shown here is derived from an EMBL/GenBank/DDBJ whole genome shotgun (WGS) entry which is preliminary data.</text>
</comment>
<proteinExistence type="predicted"/>
<dbReference type="InterPro" id="IPR036866">
    <property type="entry name" value="RibonucZ/Hydroxyglut_hydro"/>
</dbReference>
<keyword evidence="2" id="KW-1185">Reference proteome</keyword>
<dbReference type="EMBL" id="BAAAPO010000037">
    <property type="protein sequence ID" value="GAA1798995.1"/>
    <property type="molecule type" value="Genomic_DNA"/>
</dbReference>
<reference evidence="1 2" key="1">
    <citation type="journal article" date="2019" name="Int. J. Syst. Evol. Microbiol.">
        <title>The Global Catalogue of Microorganisms (GCM) 10K type strain sequencing project: providing services to taxonomists for standard genome sequencing and annotation.</title>
        <authorList>
            <consortium name="The Broad Institute Genomics Platform"/>
            <consortium name="The Broad Institute Genome Sequencing Center for Infectious Disease"/>
            <person name="Wu L."/>
            <person name="Ma J."/>
        </authorList>
    </citation>
    <scope>NUCLEOTIDE SEQUENCE [LARGE SCALE GENOMIC DNA]</scope>
    <source>
        <strain evidence="1 2">JCM 15592</strain>
    </source>
</reference>
<accession>A0ABN2LTH2</accession>
<evidence type="ECO:0000313" key="1">
    <source>
        <dbReference type="EMBL" id="GAA1798995.1"/>
    </source>
</evidence>
<organism evidence="1 2">
    <name type="scientific">Nostocoides veronense</name>
    <dbReference type="NCBI Taxonomy" id="330836"/>
    <lineage>
        <taxon>Bacteria</taxon>
        <taxon>Bacillati</taxon>
        <taxon>Actinomycetota</taxon>
        <taxon>Actinomycetes</taxon>
        <taxon>Micrococcales</taxon>
        <taxon>Intrasporangiaceae</taxon>
        <taxon>Nostocoides</taxon>
    </lineage>
</organism>
<dbReference type="SUPFAM" id="SSF56281">
    <property type="entry name" value="Metallo-hydrolase/oxidoreductase"/>
    <property type="match status" value="1"/>
</dbReference>
<dbReference type="Gene3D" id="3.60.15.10">
    <property type="entry name" value="Ribonuclease Z/Hydroxyacylglutathione hydrolase-like"/>
    <property type="match status" value="1"/>
</dbReference>
<dbReference type="Proteomes" id="UP001499938">
    <property type="component" value="Unassembled WGS sequence"/>
</dbReference>